<feature type="binding site" evidence="3">
    <location>
        <position position="80"/>
    </location>
    <ligand>
        <name>Cu cation</name>
        <dbReference type="ChEBI" id="CHEBI:23378"/>
    </ligand>
</feature>
<dbReference type="Gene3D" id="3.40.30.10">
    <property type="entry name" value="Glutaredoxin"/>
    <property type="match status" value="1"/>
</dbReference>
<comment type="similarity">
    <text evidence="1">Belongs to the SCO1/2 family.</text>
</comment>
<evidence type="ECO:0000256" key="4">
    <source>
        <dbReference type="PIRSR" id="PIRSR603782-2"/>
    </source>
</evidence>
<keyword evidence="3" id="KW-0479">Metal-binding</keyword>
<evidence type="ECO:0000256" key="2">
    <source>
        <dbReference type="ARBA" id="ARBA00023008"/>
    </source>
</evidence>
<keyword evidence="5" id="KW-0472">Membrane</keyword>
<keyword evidence="5" id="KW-1133">Transmembrane helix</keyword>
<dbReference type="Proteomes" id="UP000239772">
    <property type="component" value="Unassembled WGS sequence"/>
</dbReference>
<feature type="domain" description="Thioredoxin" evidence="6">
    <location>
        <begin position="42"/>
        <end position="202"/>
    </location>
</feature>
<dbReference type="RefSeq" id="WP_106335031.1">
    <property type="nucleotide sequence ID" value="NZ_PVZS01000002.1"/>
</dbReference>
<feature type="disulfide bond" description="Redox-active" evidence="4">
    <location>
        <begin position="80"/>
        <end position="84"/>
    </location>
</feature>
<evidence type="ECO:0000313" key="7">
    <source>
        <dbReference type="EMBL" id="PSC06652.1"/>
    </source>
</evidence>
<name>A0A2T1HY82_9HYPH</name>
<dbReference type="PANTHER" id="PTHR12151:SF25">
    <property type="entry name" value="LINALOOL DEHYDRATASE_ISOMERASE DOMAIN-CONTAINING PROTEIN"/>
    <property type="match status" value="1"/>
</dbReference>
<dbReference type="CDD" id="cd02968">
    <property type="entry name" value="SCO"/>
    <property type="match status" value="1"/>
</dbReference>
<evidence type="ECO:0000259" key="6">
    <source>
        <dbReference type="PROSITE" id="PS51352"/>
    </source>
</evidence>
<evidence type="ECO:0000256" key="1">
    <source>
        <dbReference type="ARBA" id="ARBA00010996"/>
    </source>
</evidence>
<dbReference type="GO" id="GO:0046872">
    <property type="term" value="F:metal ion binding"/>
    <property type="evidence" value="ECO:0007669"/>
    <property type="project" value="UniProtKB-KW"/>
</dbReference>
<feature type="transmembrane region" description="Helical" evidence="5">
    <location>
        <begin position="12"/>
        <end position="35"/>
    </location>
</feature>
<gene>
    <name evidence="7" type="ORF">SLNSH_02260</name>
</gene>
<feature type="binding site" evidence="3">
    <location>
        <position position="84"/>
    </location>
    <ligand>
        <name>Cu cation</name>
        <dbReference type="ChEBI" id="CHEBI:23378"/>
    </ligand>
</feature>
<dbReference type="PROSITE" id="PS51352">
    <property type="entry name" value="THIOREDOXIN_2"/>
    <property type="match status" value="1"/>
</dbReference>
<keyword evidence="2 3" id="KW-0186">Copper</keyword>
<evidence type="ECO:0000256" key="5">
    <source>
        <dbReference type="SAM" id="Phobius"/>
    </source>
</evidence>
<reference evidence="8" key="1">
    <citation type="submission" date="2018-03" db="EMBL/GenBank/DDBJ databases">
        <authorList>
            <person name="Sun L."/>
            <person name="Liu H."/>
            <person name="Chen W."/>
            <person name="Huang K."/>
            <person name="Liu W."/>
            <person name="Gao X."/>
        </authorList>
    </citation>
    <scope>NUCLEOTIDE SEQUENCE [LARGE SCALE GENOMIC DNA]</scope>
    <source>
        <strain evidence="8">SH9</strain>
    </source>
</reference>
<dbReference type="InterPro" id="IPR003782">
    <property type="entry name" value="SCO1/SenC"/>
</dbReference>
<feature type="binding site" evidence="3">
    <location>
        <position position="168"/>
    </location>
    <ligand>
        <name>Cu cation</name>
        <dbReference type="ChEBI" id="CHEBI:23378"/>
    </ligand>
</feature>
<protein>
    <recommendedName>
        <fullName evidence="6">Thioredoxin domain-containing protein</fullName>
    </recommendedName>
</protein>
<keyword evidence="8" id="KW-1185">Reference proteome</keyword>
<keyword evidence="5" id="KW-0812">Transmembrane</keyword>
<dbReference type="Pfam" id="PF02630">
    <property type="entry name" value="SCO1-SenC"/>
    <property type="match status" value="1"/>
</dbReference>
<proteinExistence type="inferred from homology"/>
<comment type="caution">
    <text evidence="7">The sequence shown here is derived from an EMBL/GenBank/DDBJ whole genome shotgun (WGS) entry which is preliminary data.</text>
</comment>
<dbReference type="PANTHER" id="PTHR12151">
    <property type="entry name" value="ELECTRON TRANSPORT PROTIN SCO1/SENC FAMILY MEMBER"/>
    <property type="match status" value="1"/>
</dbReference>
<dbReference type="SUPFAM" id="SSF52833">
    <property type="entry name" value="Thioredoxin-like"/>
    <property type="match status" value="1"/>
</dbReference>
<dbReference type="FunFam" id="3.40.30.10:FF:000013">
    <property type="entry name" value="Blast:Protein SCO1 homolog, mitochondrial"/>
    <property type="match status" value="1"/>
</dbReference>
<dbReference type="InterPro" id="IPR036249">
    <property type="entry name" value="Thioredoxin-like_sf"/>
</dbReference>
<sequence length="202" mass="22067">MSTPAAPRSPNRLVLPLLAFLFGVIGLGVAAYLVFAPGQQQSVASAVGGPFRLVNQDGQPVTEAVLKGKPSLIFFGFTHCPDVCPTTLQDVTQLYDALGAKADDLKAFFISVDPERDTPELMKTYLSSFDKRIVGLTGDRPSIDAVQKAYRVFSRKVPMEGGEYTMDHTAIVYLMDKNGRFVGGFNLQRPPAESAKDVERYF</sequence>
<dbReference type="InterPro" id="IPR013766">
    <property type="entry name" value="Thioredoxin_domain"/>
</dbReference>
<evidence type="ECO:0000256" key="3">
    <source>
        <dbReference type="PIRSR" id="PIRSR603782-1"/>
    </source>
</evidence>
<keyword evidence="4" id="KW-1015">Disulfide bond</keyword>
<dbReference type="AlphaFoldDB" id="A0A2T1HY82"/>
<dbReference type="EMBL" id="PVZS01000002">
    <property type="protein sequence ID" value="PSC06652.1"/>
    <property type="molecule type" value="Genomic_DNA"/>
</dbReference>
<evidence type="ECO:0000313" key="8">
    <source>
        <dbReference type="Proteomes" id="UP000239772"/>
    </source>
</evidence>
<accession>A0A2T1HY82</accession>
<dbReference type="OrthoDB" id="9790194at2"/>
<organism evidence="7 8">
    <name type="scientific">Alsobacter soli</name>
    <dbReference type="NCBI Taxonomy" id="2109933"/>
    <lineage>
        <taxon>Bacteria</taxon>
        <taxon>Pseudomonadati</taxon>
        <taxon>Pseudomonadota</taxon>
        <taxon>Alphaproteobacteria</taxon>
        <taxon>Hyphomicrobiales</taxon>
        <taxon>Alsobacteraceae</taxon>
        <taxon>Alsobacter</taxon>
    </lineage>
</organism>